<comment type="similarity">
    <text evidence="7">Belongs to the binding-protein-dependent transport system permease family.</text>
</comment>
<dbReference type="AlphaFoldDB" id="A0A6A7Y9P8"/>
<evidence type="ECO:0000313" key="9">
    <source>
        <dbReference type="EMBL" id="MQT15475.1"/>
    </source>
</evidence>
<evidence type="ECO:0000256" key="1">
    <source>
        <dbReference type="ARBA" id="ARBA00004651"/>
    </source>
</evidence>
<dbReference type="InterPro" id="IPR035906">
    <property type="entry name" value="MetI-like_sf"/>
</dbReference>
<name>A0A6A7Y9P8_9HYPH</name>
<feature type="transmembrane region" description="Helical" evidence="7">
    <location>
        <begin position="125"/>
        <end position="144"/>
    </location>
</feature>
<comment type="caution">
    <text evidence="9">The sequence shown here is derived from an EMBL/GenBank/DDBJ whole genome shotgun (WGS) entry which is preliminary data.</text>
</comment>
<keyword evidence="3" id="KW-1003">Cell membrane</keyword>
<dbReference type="Gene3D" id="1.10.3720.10">
    <property type="entry name" value="MetI-like"/>
    <property type="match status" value="1"/>
</dbReference>
<evidence type="ECO:0000256" key="3">
    <source>
        <dbReference type="ARBA" id="ARBA00022475"/>
    </source>
</evidence>
<dbReference type="GO" id="GO:0055085">
    <property type="term" value="P:transmembrane transport"/>
    <property type="evidence" value="ECO:0007669"/>
    <property type="project" value="InterPro"/>
</dbReference>
<feature type="transmembrane region" description="Helical" evidence="7">
    <location>
        <begin position="66"/>
        <end position="90"/>
    </location>
</feature>
<keyword evidence="2 7" id="KW-0813">Transport</keyword>
<proteinExistence type="inferred from homology"/>
<dbReference type="InterPro" id="IPR000515">
    <property type="entry name" value="MetI-like"/>
</dbReference>
<dbReference type="SUPFAM" id="SSF161098">
    <property type="entry name" value="MetI-like"/>
    <property type="match status" value="1"/>
</dbReference>
<evidence type="ECO:0000256" key="4">
    <source>
        <dbReference type="ARBA" id="ARBA00022692"/>
    </source>
</evidence>
<organism evidence="9 10">
    <name type="scientific">Segnochrobactrum spirostomi</name>
    <dbReference type="NCBI Taxonomy" id="2608987"/>
    <lineage>
        <taxon>Bacteria</taxon>
        <taxon>Pseudomonadati</taxon>
        <taxon>Pseudomonadota</taxon>
        <taxon>Alphaproteobacteria</taxon>
        <taxon>Hyphomicrobiales</taxon>
        <taxon>Segnochrobactraceae</taxon>
        <taxon>Segnochrobactrum</taxon>
    </lineage>
</organism>
<dbReference type="Pfam" id="PF00528">
    <property type="entry name" value="BPD_transp_1"/>
    <property type="match status" value="1"/>
</dbReference>
<gene>
    <name evidence="9" type="ORF">F0357_23035</name>
</gene>
<evidence type="ECO:0000256" key="5">
    <source>
        <dbReference type="ARBA" id="ARBA00022989"/>
    </source>
</evidence>
<evidence type="ECO:0000256" key="6">
    <source>
        <dbReference type="ARBA" id="ARBA00023136"/>
    </source>
</evidence>
<feature type="transmembrane region" description="Helical" evidence="7">
    <location>
        <begin position="222"/>
        <end position="239"/>
    </location>
</feature>
<comment type="subcellular location">
    <subcellularLocation>
        <location evidence="1 7">Cell membrane</location>
        <topology evidence="1 7">Multi-pass membrane protein</topology>
    </subcellularLocation>
</comment>
<keyword evidence="10" id="KW-1185">Reference proteome</keyword>
<dbReference type="PANTHER" id="PTHR30151:SF20">
    <property type="entry name" value="ABC TRANSPORTER PERMEASE PROTEIN HI_0355-RELATED"/>
    <property type="match status" value="1"/>
</dbReference>
<dbReference type="Proteomes" id="UP000332515">
    <property type="component" value="Unassembled WGS sequence"/>
</dbReference>
<evidence type="ECO:0000259" key="8">
    <source>
        <dbReference type="PROSITE" id="PS50928"/>
    </source>
</evidence>
<evidence type="ECO:0000313" key="10">
    <source>
        <dbReference type="Proteomes" id="UP000332515"/>
    </source>
</evidence>
<dbReference type="PANTHER" id="PTHR30151">
    <property type="entry name" value="ALKANE SULFONATE ABC TRANSPORTER-RELATED, MEMBRANE SUBUNIT"/>
    <property type="match status" value="1"/>
</dbReference>
<feature type="domain" description="ABC transmembrane type-1" evidence="8">
    <location>
        <begin position="55"/>
        <end position="243"/>
    </location>
</feature>
<feature type="transmembrane region" description="Helical" evidence="7">
    <location>
        <begin position="12"/>
        <end position="33"/>
    </location>
</feature>
<evidence type="ECO:0000256" key="7">
    <source>
        <dbReference type="RuleBase" id="RU363032"/>
    </source>
</evidence>
<keyword evidence="6 7" id="KW-0472">Membrane</keyword>
<keyword evidence="4 7" id="KW-0812">Transmembrane</keyword>
<reference evidence="9 10" key="1">
    <citation type="submission" date="2019-09" db="EMBL/GenBank/DDBJ databases">
        <title>Segnochrobactrum spirostomi gen. nov., sp. nov., isolated from the ciliate Spirostomum cf. yagiui and description of a novel family, Segnochrobactraceae fam. nov. within the order Rhizobiales of the class Alphaproteobacteria.</title>
        <authorList>
            <person name="Akter S."/>
            <person name="Shazib S.U.A."/>
            <person name="Shin M.K."/>
        </authorList>
    </citation>
    <scope>NUCLEOTIDE SEQUENCE [LARGE SCALE GENOMIC DNA]</scope>
    <source>
        <strain evidence="9 10">Sp-1</strain>
    </source>
</reference>
<sequence length="257" mass="27156">MPRTLPTLHPGLRGLVIAVGLILVWWAVTLLGIPPYMLPSPPSVAGALWSGREFLISNTAITLGEIVLGLGFGLLLGAALALAMMVSATFERWMMPVLVISQAIPVFALAPLLVLWFGFGLTSKVVMAVLVIFFPVAASFFDGLKRTEPGWLDLARTMGASPAAQVRHVRLMAALPAFGSGLRVAAAVAPIGAVIGEWVGAAGGLGYVMLNANARMQTETCFAALFILAVLAVLIWKLVDVAVARMLYWVPAADRPA</sequence>
<accession>A0A6A7Y9P8</accession>
<evidence type="ECO:0000256" key="2">
    <source>
        <dbReference type="ARBA" id="ARBA00022448"/>
    </source>
</evidence>
<dbReference type="PROSITE" id="PS50928">
    <property type="entry name" value="ABC_TM1"/>
    <property type="match status" value="1"/>
</dbReference>
<feature type="transmembrane region" description="Helical" evidence="7">
    <location>
        <begin position="184"/>
        <end position="210"/>
    </location>
</feature>
<dbReference type="EMBL" id="VWNA01000003">
    <property type="protein sequence ID" value="MQT15475.1"/>
    <property type="molecule type" value="Genomic_DNA"/>
</dbReference>
<protein>
    <submittedName>
        <fullName evidence="9">ABC transporter permease</fullName>
    </submittedName>
</protein>
<feature type="transmembrane region" description="Helical" evidence="7">
    <location>
        <begin position="97"/>
        <end position="119"/>
    </location>
</feature>
<dbReference type="GO" id="GO:0005886">
    <property type="term" value="C:plasma membrane"/>
    <property type="evidence" value="ECO:0007669"/>
    <property type="project" value="UniProtKB-SubCell"/>
</dbReference>
<dbReference type="CDD" id="cd06261">
    <property type="entry name" value="TM_PBP2"/>
    <property type="match status" value="1"/>
</dbReference>
<dbReference type="RefSeq" id="WP_153490853.1">
    <property type="nucleotide sequence ID" value="NZ_VWNA01000003.1"/>
</dbReference>
<keyword evidence="5 7" id="KW-1133">Transmembrane helix</keyword>